<keyword evidence="2" id="KW-1185">Reference proteome</keyword>
<dbReference type="STRING" id="1121290.CLAOCE_20150"/>
<evidence type="ECO:0000313" key="2">
    <source>
        <dbReference type="Proteomes" id="UP000175744"/>
    </source>
</evidence>
<accession>A0A1E8EWF4</accession>
<organism evidence="1 2">
    <name type="scientific">Clostridium acetireducens DSM 10703</name>
    <dbReference type="NCBI Taxonomy" id="1121290"/>
    <lineage>
        <taxon>Bacteria</taxon>
        <taxon>Bacillati</taxon>
        <taxon>Bacillota</taxon>
        <taxon>Clostridia</taxon>
        <taxon>Eubacteriales</taxon>
        <taxon>Clostridiaceae</taxon>
        <taxon>Clostridium</taxon>
    </lineage>
</organism>
<dbReference type="EMBL" id="LZFO01000038">
    <property type="protein sequence ID" value="OFI04944.1"/>
    <property type="molecule type" value="Genomic_DNA"/>
</dbReference>
<dbReference type="Proteomes" id="UP000175744">
    <property type="component" value="Unassembled WGS sequence"/>
</dbReference>
<proteinExistence type="predicted"/>
<protein>
    <submittedName>
        <fullName evidence="1">Uncharacterized protein</fullName>
    </submittedName>
</protein>
<evidence type="ECO:0000313" key="1">
    <source>
        <dbReference type="EMBL" id="OFI04944.1"/>
    </source>
</evidence>
<comment type="caution">
    <text evidence="1">The sequence shown here is derived from an EMBL/GenBank/DDBJ whole genome shotgun (WGS) entry which is preliminary data.</text>
</comment>
<gene>
    <name evidence="1" type="ORF">CLOACE_20150</name>
</gene>
<dbReference type="AlphaFoldDB" id="A0A1E8EWF4"/>
<sequence>MIIKYEIYSNSKVYEFYFKSFAKKLGDDLYEYYPNTLMKLCIPTMMDYQNIHHDYLYKFFGFTDKEVEIIEESINTK</sequence>
<reference evidence="1 2" key="1">
    <citation type="submission" date="2016-06" db="EMBL/GenBank/DDBJ databases">
        <title>Genome sequence of Clostridium acetireducens DSM 10703.</title>
        <authorList>
            <person name="Poehlein A."/>
            <person name="Fluechter S."/>
            <person name="Duerre P."/>
            <person name="Daniel R."/>
        </authorList>
    </citation>
    <scope>NUCLEOTIDE SEQUENCE [LARGE SCALE GENOMIC DNA]</scope>
    <source>
        <strain evidence="1 2">DSM 10703</strain>
    </source>
</reference>
<name>A0A1E8EWF4_9CLOT</name>